<evidence type="ECO:0000256" key="5">
    <source>
        <dbReference type="SAM" id="Coils"/>
    </source>
</evidence>
<dbReference type="EMBL" id="JAWZYT010002458">
    <property type="protein sequence ID" value="KAK4304256.1"/>
    <property type="molecule type" value="Genomic_DNA"/>
</dbReference>
<dbReference type="AlphaFoldDB" id="A0AAE1PBC5"/>
<dbReference type="InterPro" id="IPR050784">
    <property type="entry name" value="IAP"/>
</dbReference>
<dbReference type="PROSITE" id="PS01282">
    <property type="entry name" value="BIR_REPEAT_1"/>
    <property type="match status" value="2"/>
</dbReference>
<keyword evidence="5" id="KW-0175">Coiled coil</keyword>
<dbReference type="InterPro" id="IPR001370">
    <property type="entry name" value="BIR_rpt"/>
</dbReference>
<dbReference type="SMART" id="SM00238">
    <property type="entry name" value="BIR"/>
    <property type="match status" value="2"/>
</dbReference>
<dbReference type="CDD" id="cd00022">
    <property type="entry name" value="BIR"/>
    <property type="match status" value="2"/>
</dbReference>
<evidence type="ECO:0000256" key="6">
    <source>
        <dbReference type="SAM" id="MobiDB-lite"/>
    </source>
</evidence>
<evidence type="ECO:0000313" key="9">
    <source>
        <dbReference type="EMBL" id="KAK4315773.1"/>
    </source>
</evidence>
<gene>
    <name evidence="9" type="ORF">Pmani_013011</name>
    <name evidence="8" type="ORF">Pmani_023796</name>
</gene>
<dbReference type="GO" id="GO:0008270">
    <property type="term" value="F:zinc ion binding"/>
    <property type="evidence" value="ECO:0007669"/>
    <property type="project" value="UniProtKB-KW"/>
</dbReference>
<evidence type="ECO:0000259" key="7">
    <source>
        <dbReference type="PROSITE" id="PS50089"/>
    </source>
</evidence>
<dbReference type="EMBL" id="JAWZYT010001080">
    <property type="protein sequence ID" value="KAK4315773.1"/>
    <property type="molecule type" value="Genomic_DNA"/>
</dbReference>
<reference evidence="8" key="1">
    <citation type="submission" date="2023-11" db="EMBL/GenBank/DDBJ databases">
        <title>Genome assemblies of two species of porcelain crab, Petrolisthes cinctipes and Petrolisthes manimaculis (Anomura: Porcellanidae).</title>
        <authorList>
            <person name="Angst P."/>
        </authorList>
    </citation>
    <scope>NUCLEOTIDE SEQUENCE</scope>
    <source>
        <strain evidence="8">PB745_02</strain>
        <tissue evidence="8">Gill</tissue>
    </source>
</reference>
<dbReference type="GO" id="GO:0005634">
    <property type="term" value="C:nucleus"/>
    <property type="evidence" value="ECO:0007669"/>
    <property type="project" value="TreeGrafter"/>
</dbReference>
<dbReference type="PANTHER" id="PTHR10044">
    <property type="entry name" value="INHIBITOR OF APOPTOSIS"/>
    <property type="match status" value="1"/>
</dbReference>
<proteinExistence type="inferred from homology"/>
<dbReference type="Gene3D" id="1.10.1170.10">
    <property type="entry name" value="Inhibitor Of Apoptosis Protein (2mihbC-IAP-1), Chain A"/>
    <property type="match status" value="2"/>
</dbReference>
<evidence type="ECO:0000256" key="3">
    <source>
        <dbReference type="ARBA" id="ARBA00022833"/>
    </source>
</evidence>
<dbReference type="Gene3D" id="3.30.40.10">
    <property type="entry name" value="Zinc/RING finger domain, C3HC4 (zinc finger)"/>
    <property type="match status" value="1"/>
</dbReference>
<comment type="similarity">
    <text evidence="1">Belongs to the IAP family.</text>
</comment>
<dbReference type="Pfam" id="PF00653">
    <property type="entry name" value="BIR"/>
    <property type="match status" value="2"/>
</dbReference>
<dbReference type="GO" id="GO:0061630">
    <property type="term" value="F:ubiquitin protein ligase activity"/>
    <property type="evidence" value="ECO:0007669"/>
    <property type="project" value="TreeGrafter"/>
</dbReference>
<evidence type="ECO:0000313" key="8">
    <source>
        <dbReference type="EMBL" id="KAK4304256.1"/>
    </source>
</evidence>
<organism evidence="8 10">
    <name type="scientific">Petrolisthes manimaculis</name>
    <dbReference type="NCBI Taxonomy" id="1843537"/>
    <lineage>
        <taxon>Eukaryota</taxon>
        <taxon>Metazoa</taxon>
        <taxon>Ecdysozoa</taxon>
        <taxon>Arthropoda</taxon>
        <taxon>Crustacea</taxon>
        <taxon>Multicrustacea</taxon>
        <taxon>Malacostraca</taxon>
        <taxon>Eumalacostraca</taxon>
        <taxon>Eucarida</taxon>
        <taxon>Decapoda</taxon>
        <taxon>Pleocyemata</taxon>
        <taxon>Anomura</taxon>
        <taxon>Galatheoidea</taxon>
        <taxon>Porcellanidae</taxon>
        <taxon>Petrolisthes</taxon>
    </lineage>
</organism>
<feature type="region of interest" description="Disordered" evidence="6">
    <location>
        <begin position="344"/>
        <end position="370"/>
    </location>
</feature>
<feature type="domain" description="RING-type" evidence="7">
    <location>
        <begin position="403"/>
        <end position="438"/>
    </location>
</feature>
<comment type="caution">
    <text evidence="8">The sequence shown here is derived from an EMBL/GenBank/DDBJ whole genome shotgun (WGS) entry which is preliminary data.</text>
</comment>
<dbReference type="Pfam" id="PF13920">
    <property type="entry name" value="zf-C3HC4_3"/>
    <property type="match status" value="1"/>
</dbReference>
<keyword evidence="2 4" id="KW-0863">Zinc-finger</keyword>
<evidence type="ECO:0000256" key="4">
    <source>
        <dbReference type="PROSITE-ProRule" id="PRU00175"/>
    </source>
</evidence>
<name>A0AAE1PBC5_9EUCA</name>
<dbReference type="InterPro" id="IPR001841">
    <property type="entry name" value="Znf_RING"/>
</dbReference>
<dbReference type="PROSITE" id="PS50089">
    <property type="entry name" value="ZF_RING_2"/>
    <property type="match status" value="1"/>
</dbReference>
<dbReference type="GO" id="GO:0005737">
    <property type="term" value="C:cytoplasm"/>
    <property type="evidence" value="ECO:0007669"/>
    <property type="project" value="TreeGrafter"/>
</dbReference>
<sequence>MREKLPELRRERRFHWQTDLLLESVRRLTFANWILAYIDPDQLAKAGFFYLQTSDHVQCVFCQGIVGFWDPGDVPEIEHHKHFPRCVFVQGVATGNVPLSIPADDTGRVYRLLEDYHHFKITSTRPTIKPPNSSYAIVGLATIQIFDIVSDLEKSDSYGFYSPTDATEIEPGTLAHPQLNTPNARKQTFARWPTDVGVSVDALVEAGFFYCGVSDLVQCFNCGGGLFSWRTGDDPSADHARYYPFCPFIRTKGNSDTTIRSWDDNSPPLPITRPVTLSSEEANLLLAHPIAKRLLAMGLSSASVRGALKTRVEQRGILCQNVTSALELVFDFEENERRMNTSTLVHDTASPQQPPIPPPTQAESGEADERVREEAEVARQQQLRREVEELRREVEEAENRLVCRLCGEARVEVVLQPCSHLHLCATCARPIDTCPTCTSPVRGTLKPIIG</sequence>
<dbReference type="SUPFAM" id="SSF57924">
    <property type="entry name" value="Inhibitor of apoptosis (IAP) repeat"/>
    <property type="match status" value="2"/>
</dbReference>
<dbReference type="Proteomes" id="UP001292094">
    <property type="component" value="Unassembled WGS sequence"/>
</dbReference>
<evidence type="ECO:0000256" key="2">
    <source>
        <dbReference type="ARBA" id="ARBA00022771"/>
    </source>
</evidence>
<evidence type="ECO:0000256" key="1">
    <source>
        <dbReference type="ARBA" id="ARBA00006672"/>
    </source>
</evidence>
<dbReference type="GO" id="GO:0043027">
    <property type="term" value="F:cysteine-type endopeptidase inhibitor activity involved in apoptotic process"/>
    <property type="evidence" value="ECO:0007669"/>
    <property type="project" value="TreeGrafter"/>
</dbReference>
<keyword evidence="10" id="KW-1185">Reference proteome</keyword>
<dbReference type="GO" id="GO:0051726">
    <property type="term" value="P:regulation of cell cycle"/>
    <property type="evidence" value="ECO:0007669"/>
    <property type="project" value="TreeGrafter"/>
</dbReference>
<dbReference type="GO" id="GO:0043066">
    <property type="term" value="P:negative regulation of apoptotic process"/>
    <property type="evidence" value="ECO:0007669"/>
    <property type="project" value="TreeGrafter"/>
</dbReference>
<dbReference type="InterPro" id="IPR013083">
    <property type="entry name" value="Znf_RING/FYVE/PHD"/>
</dbReference>
<accession>A0AAE1PBC5</accession>
<keyword evidence="2 4" id="KW-0479">Metal-binding</keyword>
<dbReference type="PANTHER" id="PTHR10044:SF139">
    <property type="entry name" value="DEATH-ASSOCIATED INHIBITOR OF APOPTOSIS 2"/>
    <property type="match status" value="1"/>
</dbReference>
<dbReference type="GO" id="GO:0031398">
    <property type="term" value="P:positive regulation of protein ubiquitination"/>
    <property type="evidence" value="ECO:0007669"/>
    <property type="project" value="TreeGrafter"/>
</dbReference>
<protein>
    <recommendedName>
        <fullName evidence="7">RING-type domain-containing protein</fullName>
    </recommendedName>
</protein>
<dbReference type="PROSITE" id="PS50143">
    <property type="entry name" value="BIR_REPEAT_2"/>
    <property type="match status" value="2"/>
</dbReference>
<evidence type="ECO:0000313" key="10">
    <source>
        <dbReference type="Proteomes" id="UP001292094"/>
    </source>
</evidence>
<feature type="coiled-coil region" evidence="5">
    <location>
        <begin position="370"/>
        <end position="400"/>
    </location>
</feature>
<keyword evidence="3" id="KW-0862">Zinc</keyword>